<evidence type="ECO:0000313" key="3">
    <source>
        <dbReference type="Proteomes" id="UP000326759"/>
    </source>
</evidence>
<keyword evidence="3" id="KW-1185">Reference proteome</keyword>
<keyword evidence="1" id="KW-0175">Coiled coil</keyword>
<comment type="caution">
    <text evidence="2">The sequence shown here is derived from an EMBL/GenBank/DDBJ whole genome shotgun (WGS) entry which is preliminary data.</text>
</comment>
<accession>A0A5N5TBM0</accession>
<dbReference type="OrthoDB" id="411251at2759"/>
<reference evidence="2 3" key="1">
    <citation type="journal article" date="2019" name="PLoS Biol.">
        <title>Sex chromosomes control vertical transmission of feminizing Wolbachia symbionts in an isopod.</title>
        <authorList>
            <person name="Becking T."/>
            <person name="Chebbi M.A."/>
            <person name="Giraud I."/>
            <person name="Moumen B."/>
            <person name="Laverre T."/>
            <person name="Caubet Y."/>
            <person name="Peccoud J."/>
            <person name="Gilbert C."/>
            <person name="Cordaux R."/>
        </authorList>
    </citation>
    <scope>NUCLEOTIDE SEQUENCE [LARGE SCALE GENOMIC DNA]</scope>
    <source>
        <strain evidence="2">ANa2</strain>
        <tissue evidence="2">Whole body excluding digestive tract and cuticle</tissue>
    </source>
</reference>
<evidence type="ECO:0000256" key="1">
    <source>
        <dbReference type="SAM" id="Coils"/>
    </source>
</evidence>
<organism evidence="2 3">
    <name type="scientific">Armadillidium nasatum</name>
    <dbReference type="NCBI Taxonomy" id="96803"/>
    <lineage>
        <taxon>Eukaryota</taxon>
        <taxon>Metazoa</taxon>
        <taxon>Ecdysozoa</taxon>
        <taxon>Arthropoda</taxon>
        <taxon>Crustacea</taxon>
        <taxon>Multicrustacea</taxon>
        <taxon>Malacostraca</taxon>
        <taxon>Eumalacostraca</taxon>
        <taxon>Peracarida</taxon>
        <taxon>Isopoda</taxon>
        <taxon>Oniscidea</taxon>
        <taxon>Crinocheta</taxon>
        <taxon>Armadillidiidae</taxon>
        <taxon>Armadillidium</taxon>
    </lineage>
</organism>
<proteinExistence type="predicted"/>
<dbReference type="AlphaFoldDB" id="A0A5N5TBM0"/>
<dbReference type="Proteomes" id="UP000326759">
    <property type="component" value="Unassembled WGS sequence"/>
</dbReference>
<evidence type="ECO:0000313" key="2">
    <source>
        <dbReference type="EMBL" id="KAB7503468.1"/>
    </source>
</evidence>
<name>A0A5N5TBM0_9CRUS</name>
<sequence length="339" mass="37266">MQKTSNVDCWFSLHYSFQYTIFKVGIIKYVNRQKGKKKAFAQAVDIHGELSQSLLSSHISKEYDAKELVHCFPPSTSTDAASSSSCFTASNSRLLSPSNVTSMRHQTPVALYQQQSYDSPLQNNLPLSGSCNSLDANIAGSTNPSQIIQSSMTQPAPVVQVAAVPLTSVIPVQPVVTNNLVRFSNPTSTEDLQHSIIMSYEQQQLQEQLKRKHSELQQHIMRQQEELRKVNEQLIMAQYGVNVQSLKEDVSNVTYNRGENPSSSSSSYDLNITGGISSNLRNTPLSVVPLHTGVTMSSSRASLSQHQHYVSSSSSLNEQAPLSVSSNIGISSLQIVFKI</sequence>
<gene>
    <name evidence="2" type="ORF">Anas_07187</name>
</gene>
<dbReference type="EMBL" id="SEYY01005094">
    <property type="protein sequence ID" value="KAB7503468.1"/>
    <property type="molecule type" value="Genomic_DNA"/>
</dbReference>
<protein>
    <submittedName>
        <fullName evidence="2">Uncharacterized protein</fullName>
    </submittedName>
</protein>
<feature type="coiled-coil region" evidence="1">
    <location>
        <begin position="202"/>
        <end position="233"/>
    </location>
</feature>